<evidence type="ECO:0000313" key="6">
    <source>
        <dbReference type="Proteomes" id="UP000266152"/>
    </source>
</evidence>
<keyword evidence="2" id="KW-0808">Transferase</keyword>
<accession>A0A395SLP1</accession>
<dbReference type="InterPro" id="IPR009288">
    <property type="entry name" value="AIG2-like_dom"/>
</dbReference>
<dbReference type="CDD" id="cd06661">
    <property type="entry name" value="GGCT_like"/>
    <property type="match status" value="1"/>
</dbReference>
<evidence type="ECO:0000259" key="4">
    <source>
        <dbReference type="Pfam" id="PF06094"/>
    </source>
</evidence>
<dbReference type="PANTHER" id="PTHR31544:SF2">
    <property type="entry name" value="AIG2-LIKE PROTEIN D"/>
    <property type="match status" value="1"/>
</dbReference>
<evidence type="ECO:0000313" key="5">
    <source>
        <dbReference type="EMBL" id="RGP72972.1"/>
    </source>
</evidence>
<protein>
    <recommendedName>
        <fullName evidence="3">Putative gamma-glutamylcyclotransferase</fullName>
    </recommendedName>
</protein>
<comment type="caution">
    <text evidence="5">The sequence shown here is derived from an EMBL/GenBank/DDBJ whole genome shotgun (WGS) entry which is preliminary data.</text>
</comment>
<dbReference type="SUPFAM" id="SSF110857">
    <property type="entry name" value="Gamma-glutamyl cyclotransferase-like"/>
    <property type="match status" value="1"/>
</dbReference>
<proteinExistence type="inferred from homology"/>
<evidence type="ECO:0000256" key="3">
    <source>
        <dbReference type="ARBA" id="ARBA00030602"/>
    </source>
</evidence>
<dbReference type="AlphaFoldDB" id="A0A395SLP1"/>
<organism evidence="5 6">
    <name type="scientific">Fusarium sporotrichioides</name>
    <dbReference type="NCBI Taxonomy" id="5514"/>
    <lineage>
        <taxon>Eukaryota</taxon>
        <taxon>Fungi</taxon>
        <taxon>Dikarya</taxon>
        <taxon>Ascomycota</taxon>
        <taxon>Pezizomycotina</taxon>
        <taxon>Sordariomycetes</taxon>
        <taxon>Hypocreomycetidae</taxon>
        <taxon>Hypocreales</taxon>
        <taxon>Nectriaceae</taxon>
        <taxon>Fusarium</taxon>
    </lineage>
</organism>
<dbReference type="PANTHER" id="PTHR31544">
    <property type="entry name" value="AIG2-LIKE PROTEIN D"/>
    <property type="match status" value="1"/>
</dbReference>
<dbReference type="Proteomes" id="UP000266152">
    <property type="component" value="Unassembled WGS sequence"/>
</dbReference>
<sequence length="197" mass="22663">MSGDYTAFFYGTLMAPEVFFTVCYGHNNPPQVIKDMHTFTPAVLEGYCRHRVKHADYPAVVAEKGHSVRGVYATGLTDANMSKLDTFEGSEYDKEKVKVKLLNKDGTVNEKGEAKETTVYVFNSPEYLEKREWDFEEFRKTRMRNWTRGGLAFDGCKLTYAMLKYVPNTDDAFTAEARVSCQLWLRGRRVFLQAPYK</sequence>
<feature type="domain" description="Gamma-glutamylcyclotransferase AIG2-like" evidence="4">
    <location>
        <begin position="8"/>
        <end position="134"/>
    </location>
</feature>
<comment type="similarity">
    <text evidence="1">Belongs to the gamma-glutamylcyclotransferase family.</text>
</comment>
<keyword evidence="6" id="KW-1185">Reference proteome</keyword>
<dbReference type="InterPro" id="IPR036568">
    <property type="entry name" value="GGCT-like_sf"/>
</dbReference>
<dbReference type="InterPro" id="IPR045038">
    <property type="entry name" value="AIG2-like"/>
</dbReference>
<evidence type="ECO:0000256" key="1">
    <source>
        <dbReference type="ARBA" id="ARBA00008861"/>
    </source>
</evidence>
<dbReference type="Pfam" id="PF06094">
    <property type="entry name" value="GGACT"/>
    <property type="match status" value="1"/>
</dbReference>
<name>A0A395SLP1_FUSSP</name>
<dbReference type="InterPro" id="IPR013024">
    <property type="entry name" value="GGCT-like"/>
</dbReference>
<dbReference type="EMBL" id="PXOF01000030">
    <property type="protein sequence ID" value="RGP72972.1"/>
    <property type="molecule type" value="Genomic_DNA"/>
</dbReference>
<gene>
    <name evidence="5" type="ORF">FSPOR_2348</name>
</gene>
<evidence type="ECO:0000256" key="2">
    <source>
        <dbReference type="ARBA" id="ARBA00022679"/>
    </source>
</evidence>
<reference evidence="5 6" key="1">
    <citation type="journal article" date="2018" name="PLoS Pathog.">
        <title>Evolution of structural diversity of trichothecenes, a family of toxins produced by plant pathogenic and entomopathogenic fungi.</title>
        <authorList>
            <person name="Proctor R.H."/>
            <person name="McCormick S.P."/>
            <person name="Kim H.S."/>
            <person name="Cardoza R.E."/>
            <person name="Stanley A.M."/>
            <person name="Lindo L."/>
            <person name="Kelly A."/>
            <person name="Brown D.W."/>
            <person name="Lee T."/>
            <person name="Vaughan M.M."/>
            <person name="Alexander N.J."/>
            <person name="Busman M."/>
            <person name="Gutierrez S."/>
        </authorList>
    </citation>
    <scope>NUCLEOTIDE SEQUENCE [LARGE SCALE GENOMIC DNA]</scope>
    <source>
        <strain evidence="5 6">NRRL 3299</strain>
    </source>
</reference>
<dbReference type="Gene3D" id="3.10.490.10">
    <property type="entry name" value="Gamma-glutamyl cyclotransferase-like"/>
    <property type="match status" value="1"/>
</dbReference>
<dbReference type="GO" id="GO:0016740">
    <property type="term" value="F:transferase activity"/>
    <property type="evidence" value="ECO:0007669"/>
    <property type="project" value="UniProtKB-KW"/>
</dbReference>